<dbReference type="EMBL" id="CAJPVJ010003571">
    <property type="protein sequence ID" value="CAG2167727.1"/>
    <property type="molecule type" value="Genomic_DNA"/>
</dbReference>
<dbReference type="Proteomes" id="UP000728032">
    <property type="component" value="Unassembled WGS sequence"/>
</dbReference>
<dbReference type="OrthoDB" id="1431934at2759"/>
<name>A0A7R9LWW8_9ACAR</name>
<protein>
    <submittedName>
        <fullName evidence="2">Uncharacterized protein</fullName>
    </submittedName>
</protein>
<evidence type="ECO:0000313" key="3">
    <source>
        <dbReference type="Proteomes" id="UP000728032"/>
    </source>
</evidence>
<evidence type="ECO:0000313" key="2">
    <source>
        <dbReference type="EMBL" id="CAD7649318.1"/>
    </source>
</evidence>
<dbReference type="AlphaFoldDB" id="A0A7R9LWW8"/>
<organism evidence="2">
    <name type="scientific">Oppiella nova</name>
    <dbReference type="NCBI Taxonomy" id="334625"/>
    <lineage>
        <taxon>Eukaryota</taxon>
        <taxon>Metazoa</taxon>
        <taxon>Ecdysozoa</taxon>
        <taxon>Arthropoda</taxon>
        <taxon>Chelicerata</taxon>
        <taxon>Arachnida</taxon>
        <taxon>Acari</taxon>
        <taxon>Acariformes</taxon>
        <taxon>Sarcoptiformes</taxon>
        <taxon>Oribatida</taxon>
        <taxon>Brachypylina</taxon>
        <taxon>Oppioidea</taxon>
        <taxon>Oppiidae</taxon>
        <taxon>Oppiella</taxon>
    </lineage>
</organism>
<feature type="region of interest" description="Disordered" evidence="1">
    <location>
        <begin position="91"/>
        <end position="114"/>
    </location>
</feature>
<sequence>MTEYRKCGVCGINSINNPTKKFGENYVRPGSCIYTCEADRQWFYRNAKFATVCQRTENGAPDMAICTCSSDKLHKCFSIGMRYEYNTQDMPQNSARRTKRHRSNTNQGTGFVPNQGYNYNLGTDHYSGHPPTNTSAIQQINGGYTYPAQCTPRHHHKY</sequence>
<feature type="non-terminal residue" evidence="2">
    <location>
        <position position="158"/>
    </location>
</feature>
<evidence type="ECO:0000256" key="1">
    <source>
        <dbReference type="SAM" id="MobiDB-lite"/>
    </source>
</evidence>
<proteinExistence type="predicted"/>
<accession>A0A7R9LWW8</accession>
<dbReference type="EMBL" id="OC918396">
    <property type="protein sequence ID" value="CAD7649318.1"/>
    <property type="molecule type" value="Genomic_DNA"/>
</dbReference>
<gene>
    <name evidence="2" type="ORF">ONB1V03_LOCUS7224</name>
</gene>
<keyword evidence="3" id="KW-1185">Reference proteome</keyword>
<reference evidence="2" key="1">
    <citation type="submission" date="2020-11" db="EMBL/GenBank/DDBJ databases">
        <authorList>
            <person name="Tran Van P."/>
        </authorList>
    </citation>
    <scope>NUCLEOTIDE SEQUENCE</scope>
</reference>